<evidence type="ECO:0000313" key="2">
    <source>
        <dbReference type="Proteomes" id="UP001596135"/>
    </source>
</evidence>
<dbReference type="EMBL" id="JBHSRJ010000009">
    <property type="protein sequence ID" value="MFC6045701.1"/>
    <property type="molecule type" value="Genomic_DNA"/>
</dbReference>
<comment type="caution">
    <text evidence="1">The sequence shown here is derived from an EMBL/GenBank/DDBJ whole genome shotgun (WGS) entry which is preliminary data.</text>
</comment>
<organism evidence="1 2">
    <name type="scientific">Nocardioides hankookensis</name>
    <dbReference type="NCBI Taxonomy" id="443157"/>
    <lineage>
        <taxon>Bacteria</taxon>
        <taxon>Bacillati</taxon>
        <taxon>Actinomycetota</taxon>
        <taxon>Actinomycetes</taxon>
        <taxon>Propionibacteriales</taxon>
        <taxon>Nocardioidaceae</taxon>
        <taxon>Nocardioides</taxon>
    </lineage>
</organism>
<proteinExistence type="predicted"/>
<evidence type="ECO:0000313" key="1">
    <source>
        <dbReference type="EMBL" id="MFC6045701.1"/>
    </source>
</evidence>
<name>A0ABW1LQE4_9ACTN</name>
<keyword evidence="2" id="KW-1185">Reference proteome</keyword>
<dbReference type="Proteomes" id="UP001596135">
    <property type="component" value="Unassembled WGS sequence"/>
</dbReference>
<protein>
    <submittedName>
        <fullName evidence="1">Uncharacterized protein</fullName>
    </submittedName>
</protein>
<sequence length="170" mass="17312">MTALLIVALLGCDDSDQVDALTGPASEREICVPADGGPSYVVGVATAQNTGDAPVTITSVELDGAKGLDLVDTSVVTLGPDRPVGEFGVWTGDPPDFGPDDADVEALWEDRTPAIGATIEPGDGADTNFIVQLHGADGASSGPLRVEYEDGDSGAGSWTSNVTYRVSSTC</sequence>
<accession>A0ABW1LQE4</accession>
<gene>
    <name evidence="1" type="ORF">ACFPYL_21630</name>
</gene>
<reference evidence="2" key="1">
    <citation type="journal article" date="2019" name="Int. J. Syst. Evol. Microbiol.">
        <title>The Global Catalogue of Microorganisms (GCM) 10K type strain sequencing project: providing services to taxonomists for standard genome sequencing and annotation.</title>
        <authorList>
            <consortium name="The Broad Institute Genomics Platform"/>
            <consortium name="The Broad Institute Genome Sequencing Center for Infectious Disease"/>
            <person name="Wu L."/>
            <person name="Ma J."/>
        </authorList>
    </citation>
    <scope>NUCLEOTIDE SEQUENCE [LARGE SCALE GENOMIC DNA]</scope>
    <source>
        <strain evidence="2">CCUG 54522</strain>
    </source>
</reference>
<dbReference type="RefSeq" id="WP_379159378.1">
    <property type="nucleotide sequence ID" value="NZ_JBHSRJ010000009.1"/>
</dbReference>